<name>A0A364P2H2_9PROT</name>
<dbReference type="SUPFAM" id="SSF46785">
    <property type="entry name" value="Winged helix' DNA-binding domain"/>
    <property type="match status" value="1"/>
</dbReference>
<dbReference type="Proteomes" id="UP000251075">
    <property type="component" value="Unassembled WGS sequence"/>
</dbReference>
<dbReference type="RefSeq" id="WP_112141772.1">
    <property type="nucleotide sequence ID" value="NZ_PGTO01000001.1"/>
</dbReference>
<reference evidence="1 2" key="1">
    <citation type="submission" date="2017-11" db="EMBL/GenBank/DDBJ databases">
        <title>Draft genome sequence of magnetotactic bacterium Magnetospirillum kuznetsovii LBB-42.</title>
        <authorList>
            <person name="Grouzdev D.S."/>
            <person name="Rysina M.S."/>
            <person name="Baslerov R.V."/>
            <person name="Koziaeva V."/>
        </authorList>
    </citation>
    <scope>NUCLEOTIDE SEQUENCE [LARGE SCALE GENOMIC DNA]</scope>
    <source>
        <strain evidence="1 2">LBB-42</strain>
    </source>
</reference>
<dbReference type="Gene3D" id="1.10.10.10">
    <property type="entry name" value="Winged helix-like DNA-binding domain superfamily/Winged helix DNA-binding domain"/>
    <property type="match status" value="1"/>
</dbReference>
<dbReference type="AlphaFoldDB" id="A0A364P2H2"/>
<dbReference type="EMBL" id="PGTO01000001">
    <property type="protein sequence ID" value="RAU23542.1"/>
    <property type="molecule type" value="Genomic_DNA"/>
</dbReference>
<dbReference type="Pfam" id="PF13412">
    <property type="entry name" value="HTH_24"/>
    <property type="match status" value="1"/>
</dbReference>
<keyword evidence="2" id="KW-1185">Reference proteome</keyword>
<dbReference type="InterPro" id="IPR036390">
    <property type="entry name" value="WH_DNA-bd_sf"/>
</dbReference>
<protein>
    <submittedName>
        <fullName evidence="1">MarR family transcriptional regulator</fullName>
    </submittedName>
</protein>
<evidence type="ECO:0000313" key="1">
    <source>
        <dbReference type="EMBL" id="RAU23542.1"/>
    </source>
</evidence>
<dbReference type="InterPro" id="IPR036388">
    <property type="entry name" value="WH-like_DNA-bd_sf"/>
</dbReference>
<accession>A0A364P2H2</accession>
<evidence type="ECO:0000313" key="2">
    <source>
        <dbReference type="Proteomes" id="UP000251075"/>
    </source>
</evidence>
<gene>
    <name evidence="1" type="ORF">CU669_00080</name>
</gene>
<dbReference type="OrthoDB" id="8537236at2"/>
<organism evidence="1 2">
    <name type="scientific">Paramagnetospirillum kuznetsovii</name>
    <dbReference type="NCBI Taxonomy" id="2053833"/>
    <lineage>
        <taxon>Bacteria</taxon>
        <taxon>Pseudomonadati</taxon>
        <taxon>Pseudomonadota</taxon>
        <taxon>Alphaproteobacteria</taxon>
        <taxon>Rhodospirillales</taxon>
        <taxon>Magnetospirillaceae</taxon>
        <taxon>Paramagnetospirillum</taxon>
    </lineage>
</organism>
<proteinExistence type="predicted"/>
<comment type="caution">
    <text evidence="1">The sequence shown here is derived from an EMBL/GenBank/DDBJ whole genome shotgun (WGS) entry which is preliminary data.</text>
</comment>
<sequence length="184" mass="20152">MSRQARLELDLLKLIHADANVTQRKLAGELGIALGLANSYLKRCVKKGLVKVMAVPANRYAYFLTPQGFAEKSRLVGEYLSQSLNFFRQARGQCEELFQLCEKRGWRRVALCGASDLADIAALTAADFDIVIVGIASLAHMDQLGEVDAVLLTDLADPLAAWEALVARMPAERVLTPKILEVAP</sequence>